<feature type="transmembrane region" description="Helical" evidence="6">
    <location>
        <begin position="12"/>
        <end position="33"/>
    </location>
</feature>
<dbReference type="STRING" id="570156.AOG27_13915"/>
<evidence type="ECO:0000256" key="6">
    <source>
        <dbReference type="SAM" id="Phobius"/>
    </source>
</evidence>
<reference evidence="9 10" key="1">
    <citation type="submission" date="2015-09" db="EMBL/GenBank/DDBJ databases">
        <title>Draft Genome Sequence of Pseudoalteromonas lipolytica UCD-48B.</title>
        <authorList>
            <person name="Krusor M."/>
            <person name="Coil D.A."/>
            <person name="Lang J.M."/>
            <person name="Eisen J.A."/>
            <person name="Alexiev A."/>
        </authorList>
    </citation>
    <scope>NUCLEOTIDE SEQUENCE [LARGE SCALE GENOMIC DNA]</scope>
    <source>
        <strain evidence="9 10">UCD-48B</strain>
    </source>
</reference>
<accession>A0A0P7EDF4</accession>
<name>A0A0P7EDF4_9GAMM</name>
<evidence type="ECO:0000313" key="9">
    <source>
        <dbReference type="EMBL" id="KPM83145.1"/>
    </source>
</evidence>
<dbReference type="FunFam" id="1.10.287.950:FF:000001">
    <property type="entry name" value="Methyl-accepting chemotaxis sensory transducer"/>
    <property type="match status" value="1"/>
</dbReference>
<evidence type="ECO:0000313" key="10">
    <source>
        <dbReference type="Proteomes" id="UP000050378"/>
    </source>
</evidence>
<dbReference type="SMART" id="SM00283">
    <property type="entry name" value="MA"/>
    <property type="match status" value="1"/>
</dbReference>
<dbReference type="PANTHER" id="PTHR32089">
    <property type="entry name" value="METHYL-ACCEPTING CHEMOTAXIS PROTEIN MCPB"/>
    <property type="match status" value="1"/>
</dbReference>
<dbReference type="GO" id="GO:0006935">
    <property type="term" value="P:chemotaxis"/>
    <property type="evidence" value="ECO:0007669"/>
    <property type="project" value="UniProtKB-ARBA"/>
</dbReference>
<dbReference type="GO" id="GO:0007165">
    <property type="term" value="P:signal transduction"/>
    <property type="evidence" value="ECO:0007669"/>
    <property type="project" value="UniProtKB-KW"/>
</dbReference>
<dbReference type="Pfam" id="PF00672">
    <property type="entry name" value="HAMP"/>
    <property type="match status" value="1"/>
</dbReference>
<evidence type="ECO:0000256" key="3">
    <source>
        <dbReference type="ARBA" id="ARBA00029447"/>
    </source>
</evidence>
<dbReference type="CDD" id="cd11386">
    <property type="entry name" value="MCP_signal"/>
    <property type="match status" value="1"/>
</dbReference>
<keyword evidence="5" id="KW-0175">Coiled coil</keyword>
<dbReference type="GO" id="GO:0016020">
    <property type="term" value="C:membrane"/>
    <property type="evidence" value="ECO:0007669"/>
    <property type="project" value="UniProtKB-SubCell"/>
</dbReference>
<dbReference type="PATRIC" id="fig|570156.3.peg.3889"/>
<dbReference type="Gene3D" id="1.10.287.950">
    <property type="entry name" value="Methyl-accepting chemotaxis protein"/>
    <property type="match status" value="1"/>
</dbReference>
<dbReference type="SMART" id="SM00304">
    <property type="entry name" value="HAMP"/>
    <property type="match status" value="1"/>
</dbReference>
<comment type="similarity">
    <text evidence="3">Belongs to the methyl-accepting chemotaxis (MCP) protein family.</text>
</comment>
<comment type="subcellular location">
    <subcellularLocation>
        <location evidence="1">Membrane</location>
    </subcellularLocation>
</comment>
<evidence type="ECO:0000256" key="1">
    <source>
        <dbReference type="ARBA" id="ARBA00004370"/>
    </source>
</evidence>
<dbReference type="PANTHER" id="PTHR32089:SF117">
    <property type="entry name" value="METHYL ACCEPTING SENSORY TRANSDUCER WITH CACHE_1 SMALL MOLECULE BINDING DOMAIN"/>
    <property type="match status" value="1"/>
</dbReference>
<dbReference type="PROSITE" id="PS50885">
    <property type="entry name" value="HAMP"/>
    <property type="match status" value="1"/>
</dbReference>
<dbReference type="CDD" id="cd06225">
    <property type="entry name" value="HAMP"/>
    <property type="match status" value="1"/>
</dbReference>
<protein>
    <submittedName>
        <fullName evidence="9">Chemotaxis protein</fullName>
    </submittedName>
</protein>
<feature type="domain" description="Methyl-accepting transducer" evidence="7">
    <location>
        <begin position="434"/>
        <end position="670"/>
    </location>
</feature>
<keyword evidence="6" id="KW-1133">Transmembrane helix</keyword>
<keyword evidence="6" id="KW-0812">Transmembrane</keyword>
<dbReference type="InterPro" id="IPR003660">
    <property type="entry name" value="HAMP_dom"/>
</dbReference>
<feature type="coiled-coil region" evidence="5">
    <location>
        <begin position="505"/>
        <end position="532"/>
    </location>
</feature>
<dbReference type="InterPro" id="IPR004089">
    <property type="entry name" value="MCPsignal_dom"/>
</dbReference>
<feature type="domain" description="HAMP" evidence="8">
    <location>
        <begin position="375"/>
        <end position="429"/>
    </location>
</feature>
<sequence length="707" mass="76522">MRQLALAKKLLWLTVGSIFITVFVLSSVLWWQLSSSNQDLAAQSEKLIVAEVEEKLASNAVAYGEQVAGFINEAYRVPYSFAAILGDHDAAGTLTRDAVVELNRSLLQKNTILSSIYSQFEANAFDGRDANFISGYDHSVAGVGTLEIYFTRNRDGSIEQQAVDDAAEKYVDTLNEFGQREAEWYLCVKDTKVPCIMEPYLYEITPGYSEMMTSLTVPILRDNEFIGVAGVDLTLPVFQSMTEQLSKELYNGKARVTLLSSLDLVVGSSHYKDKLGRPLKEAVAKSTLDNYVKAKKQSGVFKVGDEYLVNYPITIKLAKTQWNLLIEVPAELALEGPQALANSMSENANTLGGLILVTGIIIAGAAFVIMTLVIRTIVAPLQQIQKRVDNLASAEGDLTQTLHVDTHAELIALATGFNAFLAKLRDLIGELKNVSTQTKEQAHLATSVAVDTKHNVQAQFQEIESVVTAMNEMSATALEVARASEQSAQQADEINGLVVSSESSLSSAVTQVKTMSDEIKEANQAVEKVAARSNDITQILDVIRTIAEQTNLLALNAAIEAARAGEQGRGFAVVADEVRALASKTRSSTDDISGLIDSLQLEVGNASKVIEQGVVRAQTAVDETSVAFDALHEVVVKVDEITQQITHIATAAEEQSSVTEEINRNLTLISDAASQLAELSTQAGDGSQTLNALVAQQDDELNKLKTK</sequence>
<evidence type="ECO:0000259" key="7">
    <source>
        <dbReference type="PROSITE" id="PS50111"/>
    </source>
</evidence>
<keyword evidence="2 4" id="KW-0807">Transducer</keyword>
<dbReference type="OrthoDB" id="2489132at2"/>
<comment type="caution">
    <text evidence="9">The sequence shown here is derived from an EMBL/GenBank/DDBJ whole genome shotgun (WGS) entry which is preliminary data.</text>
</comment>
<keyword evidence="6" id="KW-0472">Membrane</keyword>
<dbReference type="PROSITE" id="PS50111">
    <property type="entry name" value="CHEMOTAXIS_TRANSDUC_2"/>
    <property type="match status" value="1"/>
</dbReference>
<feature type="transmembrane region" description="Helical" evidence="6">
    <location>
        <begin position="351"/>
        <end position="378"/>
    </location>
</feature>
<gene>
    <name evidence="9" type="ORF">AOG27_13915</name>
</gene>
<dbReference type="CDD" id="cd12913">
    <property type="entry name" value="PDC1_MCP_like"/>
    <property type="match status" value="1"/>
</dbReference>
<dbReference type="Proteomes" id="UP000050378">
    <property type="component" value="Unassembled WGS sequence"/>
</dbReference>
<dbReference type="AlphaFoldDB" id="A0A0P7EDF4"/>
<dbReference type="Gene3D" id="3.30.450.20">
    <property type="entry name" value="PAS domain"/>
    <property type="match status" value="1"/>
</dbReference>
<organism evidence="9 10">
    <name type="scientific">Pseudoalteromonas lipolytica</name>
    <dbReference type="NCBI Taxonomy" id="570156"/>
    <lineage>
        <taxon>Bacteria</taxon>
        <taxon>Pseudomonadati</taxon>
        <taxon>Pseudomonadota</taxon>
        <taxon>Gammaproteobacteria</taxon>
        <taxon>Alteromonadales</taxon>
        <taxon>Pseudoalteromonadaceae</taxon>
        <taxon>Pseudoalteromonas</taxon>
    </lineage>
</organism>
<proteinExistence type="inferred from homology"/>
<evidence type="ECO:0000256" key="5">
    <source>
        <dbReference type="SAM" id="Coils"/>
    </source>
</evidence>
<evidence type="ECO:0000259" key="8">
    <source>
        <dbReference type="PROSITE" id="PS50885"/>
    </source>
</evidence>
<dbReference type="RefSeq" id="WP_054553606.1">
    <property type="nucleotide sequence ID" value="NZ_LJTC01000008.1"/>
</dbReference>
<evidence type="ECO:0000256" key="4">
    <source>
        <dbReference type="PROSITE-ProRule" id="PRU00284"/>
    </source>
</evidence>
<dbReference type="Pfam" id="PF00015">
    <property type="entry name" value="MCPsignal"/>
    <property type="match status" value="1"/>
</dbReference>
<evidence type="ECO:0000256" key="2">
    <source>
        <dbReference type="ARBA" id="ARBA00023224"/>
    </source>
</evidence>
<dbReference type="EMBL" id="LJTC01000008">
    <property type="protein sequence ID" value="KPM83145.1"/>
    <property type="molecule type" value="Genomic_DNA"/>
</dbReference>
<dbReference type="SUPFAM" id="SSF58104">
    <property type="entry name" value="Methyl-accepting chemotaxis protein (MCP) signaling domain"/>
    <property type="match status" value="1"/>
</dbReference>